<accession>A0AAP2GUU9</accession>
<dbReference type="InterPro" id="IPR001789">
    <property type="entry name" value="Sig_transdc_resp-reg_receiver"/>
</dbReference>
<dbReference type="Pfam" id="PF04397">
    <property type="entry name" value="LytTR"/>
    <property type="match status" value="1"/>
</dbReference>
<feature type="domain" description="HTH LytTR-type" evidence="3">
    <location>
        <begin position="134"/>
        <end position="231"/>
    </location>
</feature>
<dbReference type="PANTHER" id="PTHR37299">
    <property type="entry name" value="TRANSCRIPTIONAL REGULATOR-RELATED"/>
    <property type="match status" value="1"/>
</dbReference>
<evidence type="ECO:0000313" key="4">
    <source>
        <dbReference type="EMBL" id="MBT1710008.1"/>
    </source>
</evidence>
<dbReference type="Proteomes" id="UP001319080">
    <property type="component" value="Unassembled WGS sequence"/>
</dbReference>
<evidence type="ECO:0000259" key="3">
    <source>
        <dbReference type="PROSITE" id="PS50930"/>
    </source>
</evidence>
<name>A0AAP2GUU9_9BACT</name>
<keyword evidence="1" id="KW-0597">Phosphoprotein</keyword>
<dbReference type="PANTHER" id="PTHR37299:SF1">
    <property type="entry name" value="STAGE 0 SPORULATION PROTEIN A HOMOLOG"/>
    <property type="match status" value="1"/>
</dbReference>
<dbReference type="InterPro" id="IPR011006">
    <property type="entry name" value="CheY-like_superfamily"/>
</dbReference>
<dbReference type="RefSeq" id="WP_254085586.1">
    <property type="nucleotide sequence ID" value="NZ_JAHESE010000018.1"/>
</dbReference>
<dbReference type="EMBL" id="JAHESE010000018">
    <property type="protein sequence ID" value="MBT1710008.1"/>
    <property type="molecule type" value="Genomic_DNA"/>
</dbReference>
<dbReference type="GO" id="GO:0000156">
    <property type="term" value="F:phosphorelay response regulator activity"/>
    <property type="evidence" value="ECO:0007669"/>
    <property type="project" value="InterPro"/>
</dbReference>
<keyword evidence="5" id="KW-1185">Reference proteome</keyword>
<dbReference type="SMART" id="SM00850">
    <property type="entry name" value="LytTR"/>
    <property type="match status" value="1"/>
</dbReference>
<feature type="domain" description="Response regulatory" evidence="2">
    <location>
        <begin position="6"/>
        <end position="117"/>
    </location>
</feature>
<dbReference type="GO" id="GO:0003677">
    <property type="term" value="F:DNA binding"/>
    <property type="evidence" value="ECO:0007669"/>
    <property type="project" value="UniProtKB-KW"/>
</dbReference>
<evidence type="ECO:0000259" key="2">
    <source>
        <dbReference type="PROSITE" id="PS50110"/>
    </source>
</evidence>
<dbReference type="AlphaFoldDB" id="A0AAP2GUU9"/>
<dbReference type="Gene3D" id="3.40.50.2300">
    <property type="match status" value="1"/>
</dbReference>
<comment type="caution">
    <text evidence="4">The sequence shown here is derived from an EMBL/GenBank/DDBJ whole genome shotgun (WGS) entry which is preliminary data.</text>
</comment>
<dbReference type="InterPro" id="IPR046947">
    <property type="entry name" value="LytR-like"/>
</dbReference>
<reference evidence="4 5" key="1">
    <citation type="submission" date="2021-05" db="EMBL/GenBank/DDBJ databases">
        <title>A Polyphasic approach of four new species of the genus Ohtaekwangia: Ohtaekwangia histidinii sp. nov., Ohtaekwangia cretensis sp. nov., Ohtaekwangia indiensis sp. nov., Ohtaekwangia reichenbachii sp. nov. from diverse environment.</title>
        <authorList>
            <person name="Octaviana S."/>
        </authorList>
    </citation>
    <scope>NUCLEOTIDE SEQUENCE [LARGE SCALE GENOMIC DNA]</scope>
    <source>
        <strain evidence="4 5">PWU5</strain>
    </source>
</reference>
<dbReference type="Pfam" id="PF00072">
    <property type="entry name" value="Response_reg"/>
    <property type="match status" value="1"/>
</dbReference>
<dbReference type="PROSITE" id="PS50110">
    <property type="entry name" value="RESPONSE_REGULATORY"/>
    <property type="match status" value="1"/>
</dbReference>
<dbReference type="Gene3D" id="2.40.50.1020">
    <property type="entry name" value="LytTr DNA-binding domain"/>
    <property type="match status" value="1"/>
</dbReference>
<feature type="modified residue" description="4-aspartylphosphate" evidence="1">
    <location>
        <position position="57"/>
    </location>
</feature>
<dbReference type="PROSITE" id="PS50930">
    <property type="entry name" value="HTH_LYTTR"/>
    <property type="match status" value="1"/>
</dbReference>
<dbReference type="SMART" id="SM00448">
    <property type="entry name" value="REC"/>
    <property type="match status" value="1"/>
</dbReference>
<dbReference type="SUPFAM" id="SSF52172">
    <property type="entry name" value="CheY-like"/>
    <property type="match status" value="1"/>
</dbReference>
<keyword evidence="4" id="KW-0238">DNA-binding</keyword>
<organism evidence="4 5">
    <name type="scientific">Dawidia cretensis</name>
    <dbReference type="NCBI Taxonomy" id="2782350"/>
    <lineage>
        <taxon>Bacteria</taxon>
        <taxon>Pseudomonadati</taxon>
        <taxon>Bacteroidota</taxon>
        <taxon>Cytophagia</taxon>
        <taxon>Cytophagales</taxon>
        <taxon>Chryseotaleaceae</taxon>
        <taxon>Dawidia</taxon>
    </lineage>
</organism>
<proteinExistence type="predicted"/>
<sequence length="231" mass="26614">MEKIVRAIAVDDEPMALEILERHARGVAWLALQRTFISASEAMMWLRENPVDVVFLDIRMPDVNGLELASELTGTHQFIFTTAFADHATAAFDLHAIDYLLKPFSEQRFKTACERVLDRMKSQPQAAPEQVSHLFIKSGYDLVRIDLNKLLFVQSADNYLVFHEPGRQTVGRMTLTSIQERLPAARFMRIHHSYIVSLTHVERLEDGVMVIGRYRLPVSLKYRKEVLSRFK</sequence>
<evidence type="ECO:0000313" key="5">
    <source>
        <dbReference type="Proteomes" id="UP001319080"/>
    </source>
</evidence>
<protein>
    <submittedName>
        <fullName evidence="4">LytTR family DNA-binding domain-containing protein</fullName>
    </submittedName>
</protein>
<evidence type="ECO:0000256" key="1">
    <source>
        <dbReference type="PROSITE-ProRule" id="PRU00169"/>
    </source>
</evidence>
<dbReference type="InterPro" id="IPR007492">
    <property type="entry name" value="LytTR_DNA-bd_dom"/>
</dbReference>
<gene>
    <name evidence="4" type="ORF">KK062_17310</name>
</gene>